<evidence type="ECO:0000256" key="9">
    <source>
        <dbReference type="SAM" id="Phobius"/>
    </source>
</evidence>
<evidence type="ECO:0000256" key="8">
    <source>
        <dbReference type="ARBA" id="ARBA00023224"/>
    </source>
</evidence>
<evidence type="ECO:0000259" key="10">
    <source>
        <dbReference type="PROSITE" id="PS50262"/>
    </source>
</evidence>
<keyword evidence="5" id="KW-0297">G-protein coupled receptor</keyword>
<dbReference type="GO" id="GO:0004930">
    <property type="term" value="F:G protein-coupled receptor activity"/>
    <property type="evidence" value="ECO:0007669"/>
    <property type="project" value="UniProtKB-KW"/>
</dbReference>
<keyword evidence="2" id="KW-1003">Cell membrane</keyword>
<name>A0A0E9WPU0_ANGAN</name>
<dbReference type="PROSITE" id="PS50262">
    <property type="entry name" value="G_PROTEIN_RECEP_F1_2"/>
    <property type="match status" value="1"/>
</dbReference>
<protein>
    <recommendedName>
        <fullName evidence="10">G-protein coupled receptors family 1 profile domain-containing protein</fullName>
    </recommendedName>
</protein>
<evidence type="ECO:0000256" key="1">
    <source>
        <dbReference type="ARBA" id="ARBA00004651"/>
    </source>
</evidence>
<dbReference type="AlphaFoldDB" id="A0A0E9WPU0"/>
<feature type="domain" description="G-protein coupled receptors family 1 profile" evidence="10">
    <location>
        <begin position="1"/>
        <end position="50"/>
    </location>
</feature>
<accession>A0A0E9WPU0</accession>
<proteinExistence type="predicted"/>
<dbReference type="Pfam" id="PF00001">
    <property type="entry name" value="7tm_1"/>
    <property type="match status" value="1"/>
</dbReference>
<dbReference type="SUPFAM" id="SSF81321">
    <property type="entry name" value="Family A G protein-coupled receptor-like"/>
    <property type="match status" value="1"/>
</dbReference>
<sequence>MMLFSRDGVWIFGDRFCIANGFFNTCFGIISTLTMTLISFDRYYAIARQPQEKNREEEGHSVVSGCLVNGVFSPCLGIWCWEHLMIWWCIKGDFIIACMSFIQVHPEWAQLTA</sequence>
<keyword evidence="7" id="KW-0675">Receptor</keyword>
<dbReference type="Gene3D" id="1.20.1070.10">
    <property type="entry name" value="Rhodopsin 7-helix transmembrane proteins"/>
    <property type="match status" value="1"/>
</dbReference>
<dbReference type="PANTHER" id="PTHR22752">
    <property type="entry name" value="G PROTEIN-COUPLED RECEPTOR"/>
    <property type="match status" value="1"/>
</dbReference>
<evidence type="ECO:0000256" key="3">
    <source>
        <dbReference type="ARBA" id="ARBA00022692"/>
    </source>
</evidence>
<reference evidence="11" key="2">
    <citation type="journal article" date="2015" name="Fish Shellfish Immunol.">
        <title>Early steps in the European eel (Anguilla anguilla)-Vibrio vulnificus interaction in the gills: Role of the RtxA13 toxin.</title>
        <authorList>
            <person name="Callol A."/>
            <person name="Pajuelo D."/>
            <person name="Ebbesson L."/>
            <person name="Teles M."/>
            <person name="MacKenzie S."/>
            <person name="Amaro C."/>
        </authorList>
    </citation>
    <scope>NUCLEOTIDE SEQUENCE</scope>
</reference>
<evidence type="ECO:0000256" key="6">
    <source>
        <dbReference type="ARBA" id="ARBA00023136"/>
    </source>
</evidence>
<dbReference type="EMBL" id="GBXM01016143">
    <property type="protein sequence ID" value="JAH92434.1"/>
    <property type="molecule type" value="Transcribed_RNA"/>
</dbReference>
<dbReference type="GO" id="GO:0005886">
    <property type="term" value="C:plasma membrane"/>
    <property type="evidence" value="ECO:0007669"/>
    <property type="project" value="UniProtKB-SubCell"/>
</dbReference>
<dbReference type="PANTHER" id="PTHR22752:SF3">
    <property type="entry name" value="G-PROTEIN COUPLED RECEPTOR 135"/>
    <property type="match status" value="1"/>
</dbReference>
<keyword evidence="4 9" id="KW-1133">Transmembrane helix</keyword>
<evidence type="ECO:0000256" key="4">
    <source>
        <dbReference type="ARBA" id="ARBA00022989"/>
    </source>
</evidence>
<keyword evidence="6 9" id="KW-0472">Membrane</keyword>
<organism evidence="11">
    <name type="scientific">Anguilla anguilla</name>
    <name type="common">European freshwater eel</name>
    <name type="synonym">Muraena anguilla</name>
    <dbReference type="NCBI Taxonomy" id="7936"/>
    <lineage>
        <taxon>Eukaryota</taxon>
        <taxon>Metazoa</taxon>
        <taxon>Chordata</taxon>
        <taxon>Craniata</taxon>
        <taxon>Vertebrata</taxon>
        <taxon>Euteleostomi</taxon>
        <taxon>Actinopterygii</taxon>
        <taxon>Neopterygii</taxon>
        <taxon>Teleostei</taxon>
        <taxon>Anguilliformes</taxon>
        <taxon>Anguillidae</taxon>
        <taxon>Anguilla</taxon>
    </lineage>
</organism>
<dbReference type="InterPro" id="IPR017452">
    <property type="entry name" value="GPCR_Rhodpsn_7TM"/>
</dbReference>
<feature type="transmembrane region" description="Helical" evidence="9">
    <location>
        <begin position="20"/>
        <end position="40"/>
    </location>
</feature>
<evidence type="ECO:0000256" key="5">
    <source>
        <dbReference type="ARBA" id="ARBA00023040"/>
    </source>
</evidence>
<comment type="subcellular location">
    <subcellularLocation>
        <location evidence="1">Cell membrane</location>
        <topology evidence="1">Multi-pass membrane protein</topology>
    </subcellularLocation>
</comment>
<keyword evidence="3 9" id="KW-0812">Transmembrane</keyword>
<reference evidence="11" key="1">
    <citation type="submission" date="2014-11" db="EMBL/GenBank/DDBJ databases">
        <authorList>
            <person name="Amaro Gonzalez C."/>
        </authorList>
    </citation>
    <scope>NUCLEOTIDE SEQUENCE</scope>
</reference>
<dbReference type="PROSITE" id="PS00237">
    <property type="entry name" value="G_PROTEIN_RECEP_F1_1"/>
    <property type="match status" value="1"/>
</dbReference>
<evidence type="ECO:0000313" key="11">
    <source>
        <dbReference type="EMBL" id="JAH92434.1"/>
    </source>
</evidence>
<evidence type="ECO:0000256" key="7">
    <source>
        <dbReference type="ARBA" id="ARBA00023170"/>
    </source>
</evidence>
<evidence type="ECO:0000256" key="2">
    <source>
        <dbReference type="ARBA" id="ARBA00022475"/>
    </source>
</evidence>
<dbReference type="InterPro" id="IPR000276">
    <property type="entry name" value="GPCR_Rhodpsn"/>
</dbReference>
<keyword evidence="8" id="KW-0807">Transducer</keyword>